<keyword evidence="2" id="KW-1185">Reference proteome</keyword>
<evidence type="ECO:0000313" key="2">
    <source>
        <dbReference type="Proteomes" id="UP001590950"/>
    </source>
</evidence>
<accession>A0ABR4AKA0</accession>
<dbReference type="Proteomes" id="UP001590950">
    <property type="component" value="Unassembled WGS sequence"/>
</dbReference>
<gene>
    <name evidence="1" type="ORF">N7G274_001637</name>
</gene>
<comment type="caution">
    <text evidence="1">The sequence shown here is derived from an EMBL/GenBank/DDBJ whole genome shotgun (WGS) entry which is preliminary data.</text>
</comment>
<protein>
    <submittedName>
        <fullName evidence="1">Uncharacterized protein</fullName>
    </submittedName>
</protein>
<proteinExistence type="predicted"/>
<name>A0ABR4AKA0_9LECA</name>
<dbReference type="EMBL" id="JBEFKJ010000004">
    <property type="protein sequence ID" value="KAL2046190.1"/>
    <property type="molecule type" value="Genomic_DNA"/>
</dbReference>
<organism evidence="1 2">
    <name type="scientific">Stereocaulon virgatum</name>
    <dbReference type="NCBI Taxonomy" id="373712"/>
    <lineage>
        <taxon>Eukaryota</taxon>
        <taxon>Fungi</taxon>
        <taxon>Dikarya</taxon>
        <taxon>Ascomycota</taxon>
        <taxon>Pezizomycotina</taxon>
        <taxon>Lecanoromycetes</taxon>
        <taxon>OSLEUM clade</taxon>
        <taxon>Lecanoromycetidae</taxon>
        <taxon>Lecanorales</taxon>
        <taxon>Lecanorineae</taxon>
        <taxon>Stereocaulaceae</taxon>
        <taxon>Stereocaulon</taxon>
    </lineage>
</organism>
<sequence>MLLDSEGVCVVEITELTREDDVPELMVDCVIVCPVDGDEEDGWTVLEDITMLLLLTIVVEGGEGVDAALGLLEYNELG</sequence>
<evidence type="ECO:0000313" key="1">
    <source>
        <dbReference type="EMBL" id="KAL2046190.1"/>
    </source>
</evidence>
<reference evidence="1 2" key="1">
    <citation type="submission" date="2024-09" db="EMBL/GenBank/DDBJ databases">
        <title>Rethinking Asexuality: The Enigmatic Case of Functional Sexual Genes in Lepraria (Stereocaulaceae).</title>
        <authorList>
            <person name="Doellman M."/>
            <person name="Sun Y."/>
            <person name="Barcenas-Pena A."/>
            <person name="Lumbsch H.T."/>
            <person name="Grewe F."/>
        </authorList>
    </citation>
    <scope>NUCLEOTIDE SEQUENCE [LARGE SCALE GENOMIC DNA]</scope>
    <source>
        <strain evidence="1 2">Mercado 3170</strain>
    </source>
</reference>